<dbReference type="EC" id="2.7.7.49" evidence="1"/>
<sequence length="403" mass="46636">MLRAQVYDTGNDALTDKLKEKFSNVFSETLGKLDVEPVDDLELIKELPKIVKYSYNPETNDLIKNEVDKMFEQGILVLDNDVEYISNFTLARKKNGNVRPCMDLRRLNSAVKARVTILPEFNDIIRKIAGKSSYFSLDFSNSFLQIPISKRMQKYLAVFTYRGIAKFTRLPFGYINSTYIWNNTLENILGPIYSLNIVSYVDDVLGFADSHEELWNLASRILSSIEKHGGKLNVEKSKFFCSEITYLAHDWGCFGYRPTLTATKRLVEYPRPKNRTETRRFLGMIAFYRRHVKNLYLDAGPIINLVKKSSEFTWTTQCEESFNLLKHRLTSREILSSPRFGDLFILFVDGSQHGAGSMLMQYKSKEHEVADKGKYEFKDMNLIAYFSKRFQKGKLAKAAFRQC</sequence>
<evidence type="ECO:0000259" key="2">
    <source>
        <dbReference type="PROSITE" id="PS50878"/>
    </source>
</evidence>
<dbReference type="Pfam" id="PF00078">
    <property type="entry name" value="RVT_1"/>
    <property type="match status" value="1"/>
</dbReference>
<dbReference type="Gene3D" id="3.30.70.270">
    <property type="match status" value="2"/>
</dbReference>
<protein>
    <recommendedName>
        <fullName evidence="1">RNA-directed DNA polymerase</fullName>
        <ecNumber evidence="1">2.7.7.49</ecNumber>
    </recommendedName>
</protein>
<dbReference type="CDD" id="cd01647">
    <property type="entry name" value="RT_LTR"/>
    <property type="match status" value="1"/>
</dbReference>
<dbReference type="FunFam" id="3.30.70.270:FF:000020">
    <property type="entry name" value="Transposon Tf2-6 polyprotein-like Protein"/>
    <property type="match status" value="1"/>
</dbReference>
<dbReference type="InterPro" id="IPR041577">
    <property type="entry name" value="RT_RNaseH_2"/>
</dbReference>
<dbReference type="Pfam" id="PF17919">
    <property type="entry name" value="RT_RNaseH_2"/>
    <property type="match status" value="1"/>
</dbReference>
<dbReference type="InterPro" id="IPR043502">
    <property type="entry name" value="DNA/RNA_pol_sf"/>
</dbReference>
<accession>A0A0N5BU29</accession>
<dbReference type="InterPro" id="IPR051320">
    <property type="entry name" value="Viral_Replic_Matur_Polypro"/>
</dbReference>
<organism evidence="3 4">
    <name type="scientific">Strongyloides papillosus</name>
    <name type="common">Intestinal threadworm</name>
    <dbReference type="NCBI Taxonomy" id="174720"/>
    <lineage>
        <taxon>Eukaryota</taxon>
        <taxon>Metazoa</taxon>
        <taxon>Ecdysozoa</taxon>
        <taxon>Nematoda</taxon>
        <taxon>Chromadorea</taxon>
        <taxon>Rhabditida</taxon>
        <taxon>Tylenchina</taxon>
        <taxon>Panagrolaimomorpha</taxon>
        <taxon>Strongyloidoidea</taxon>
        <taxon>Strongyloididae</taxon>
        <taxon>Strongyloides</taxon>
    </lineage>
</organism>
<proteinExistence type="predicted"/>
<dbReference type="PROSITE" id="PS50878">
    <property type="entry name" value="RT_POL"/>
    <property type="match status" value="1"/>
</dbReference>
<dbReference type="Gene3D" id="3.10.10.10">
    <property type="entry name" value="HIV Type 1 Reverse Transcriptase, subunit A, domain 1"/>
    <property type="match status" value="1"/>
</dbReference>
<evidence type="ECO:0000256" key="1">
    <source>
        <dbReference type="ARBA" id="ARBA00012493"/>
    </source>
</evidence>
<keyword evidence="3" id="KW-1185">Reference proteome</keyword>
<reference evidence="4" key="1">
    <citation type="submission" date="2017-02" db="UniProtKB">
        <authorList>
            <consortium name="WormBaseParasite"/>
        </authorList>
    </citation>
    <scope>IDENTIFICATION</scope>
</reference>
<evidence type="ECO:0000313" key="4">
    <source>
        <dbReference type="WBParaSite" id="SPAL_0000935200.1"/>
    </source>
</evidence>
<dbReference type="AlphaFoldDB" id="A0A0N5BU29"/>
<dbReference type="SUPFAM" id="SSF56672">
    <property type="entry name" value="DNA/RNA polymerases"/>
    <property type="match status" value="1"/>
</dbReference>
<dbReference type="PANTHER" id="PTHR33064">
    <property type="entry name" value="POL PROTEIN"/>
    <property type="match status" value="1"/>
</dbReference>
<evidence type="ECO:0000313" key="3">
    <source>
        <dbReference type="Proteomes" id="UP000046392"/>
    </source>
</evidence>
<dbReference type="InterPro" id="IPR000477">
    <property type="entry name" value="RT_dom"/>
</dbReference>
<dbReference type="WBParaSite" id="SPAL_0000935200.1">
    <property type="protein sequence ID" value="SPAL_0000935200.1"/>
    <property type="gene ID" value="SPAL_0000935200"/>
</dbReference>
<dbReference type="Proteomes" id="UP000046392">
    <property type="component" value="Unplaced"/>
</dbReference>
<feature type="domain" description="Reverse transcriptase" evidence="2">
    <location>
        <begin position="72"/>
        <end position="286"/>
    </location>
</feature>
<dbReference type="GO" id="GO:0003964">
    <property type="term" value="F:RNA-directed DNA polymerase activity"/>
    <property type="evidence" value="ECO:0007669"/>
    <property type="project" value="UniProtKB-EC"/>
</dbReference>
<dbReference type="PANTHER" id="PTHR33064:SF37">
    <property type="entry name" value="RIBONUCLEASE H"/>
    <property type="match status" value="1"/>
</dbReference>
<dbReference type="InterPro" id="IPR043128">
    <property type="entry name" value="Rev_trsase/Diguanyl_cyclase"/>
</dbReference>
<dbReference type="STRING" id="174720.A0A0N5BU29"/>
<name>A0A0N5BU29_STREA</name>